<gene>
    <name evidence="1" type="ORF">HLVA_09830</name>
</gene>
<accession>A0AAU9DI32</accession>
<protein>
    <recommendedName>
        <fullName evidence="3">Lipoprotein</fullName>
    </recommendedName>
</protein>
<organism evidence="1 2">
    <name type="scientific">Haliovirga abyssi</name>
    <dbReference type="NCBI Taxonomy" id="2996794"/>
    <lineage>
        <taxon>Bacteria</taxon>
        <taxon>Fusobacteriati</taxon>
        <taxon>Fusobacteriota</taxon>
        <taxon>Fusobacteriia</taxon>
        <taxon>Fusobacteriales</taxon>
        <taxon>Haliovirgaceae</taxon>
        <taxon>Haliovirga</taxon>
    </lineage>
</organism>
<evidence type="ECO:0000313" key="1">
    <source>
        <dbReference type="EMBL" id="BDU50414.1"/>
    </source>
</evidence>
<dbReference type="SUPFAM" id="SSF159501">
    <property type="entry name" value="EreA/ChaN-like"/>
    <property type="match status" value="1"/>
</dbReference>
<dbReference type="EMBL" id="AP027059">
    <property type="protein sequence ID" value="BDU50414.1"/>
    <property type="molecule type" value="Genomic_DNA"/>
</dbReference>
<evidence type="ECO:0008006" key="3">
    <source>
        <dbReference type="Google" id="ProtNLM"/>
    </source>
</evidence>
<dbReference type="AlphaFoldDB" id="A0AAU9DI32"/>
<keyword evidence="2" id="KW-1185">Reference proteome</keyword>
<dbReference type="RefSeq" id="WP_307905344.1">
    <property type="nucleotide sequence ID" value="NZ_AP027059.1"/>
</dbReference>
<sequence length="354" mass="42126">MKKRILIVCILTIVILFLTSCSNNTEKNNILVLKVKSTGQIYLYGERHGIKKILDKEIELWDKYYNNQGMRHLFIEVPYYTAKLLNIWMKSDSDDIFNSIYHDWEGTDGHNPDFKEFFKKIKRNYPKTIFHGTDVGHQYETTGKRFLKYLKDNKLNDSKQYFLTKKAIAQGKYYYSHSDEVYRENMMVKNFIYEFENLNGKNIMGIYGASHTGIDMLDVTRAVPCMANQLKKYYSNNIHSKDLSKEPEPERVDKIKVGGKIYKASYFGKWDLPEFKEFKYREFWRLEDAYNDFIDNPKTQSVLPYNDYPMLIKIGQIFVVDYTKIDGSVMRCYYRSDGYKWHNMLSTNEFIVKK</sequence>
<dbReference type="KEGG" id="haby:HLVA_09830"/>
<dbReference type="Proteomes" id="UP001321582">
    <property type="component" value="Chromosome"/>
</dbReference>
<dbReference type="PROSITE" id="PS51257">
    <property type="entry name" value="PROKAR_LIPOPROTEIN"/>
    <property type="match status" value="1"/>
</dbReference>
<evidence type="ECO:0000313" key="2">
    <source>
        <dbReference type="Proteomes" id="UP001321582"/>
    </source>
</evidence>
<reference evidence="1 2" key="1">
    <citation type="submission" date="2022-11" db="EMBL/GenBank/DDBJ databases">
        <title>Haliovirga abyssi gen. nov., sp. nov., a mesophilic fermentative bacterium isolated from the Iheya North hydrothermal field and the proposal of Haliovirgaceae fam. nov.</title>
        <authorList>
            <person name="Miyazaki U."/>
            <person name="Tame A."/>
            <person name="Miyazaki J."/>
            <person name="Takai K."/>
            <person name="Sawayama S."/>
            <person name="Kitajima M."/>
            <person name="Okamoto A."/>
            <person name="Nakagawa S."/>
        </authorList>
    </citation>
    <scope>NUCLEOTIDE SEQUENCE [LARGE SCALE GENOMIC DNA]</scope>
    <source>
        <strain evidence="1 2">IC12</strain>
    </source>
</reference>
<name>A0AAU9DI32_9FUSO</name>
<proteinExistence type="predicted"/>